<dbReference type="RefSeq" id="WP_118897628.1">
    <property type="nucleotide sequence ID" value="NZ_QOCV01000004.1"/>
</dbReference>
<sequence>MKKKHQSVLDMNYDEARKFFMKEESYCSLQLPEYFSFKQVLAQAEKKLRQKKSTSYDINKISDLQTNKNSEENIQEINHTIIINKDGKYDWRPIKIVHPIAYVDLVNVITTKSHWNQILCRFNYFRKDKAIRCISLPSQALGMHNNNTKENILNWWEEFEQYSIEVALKYSYCVQTDITNCYGSIYTHTIAWAIEGKDIAKRSHSNKLLGNVLDTKIRNMQNNQTNGIPQGGALFDFIAEIVLGYSDQVLSNKIKSNGITKGKEYQIIRYRDDYRIFANSKEVVDVITKMLADTLLDLNMHLNLRKTKSSDDLIGLAIKPDKLYWNHRSINIFSVDKSANGKNKCSINYHMNLQKHLLEIYILSKKFPNSGSIKKAFSEYLDRIDSLDALPSDYKQLISIIANIIVVNPNSIPQGVAIISHIFAMMKKSDSKDVPENLRNFIKDIFTKLHTIPNTDYLEIWLQRICVAVDRKYAEYNSKLCQKVLNNKINIWDSTWLMDDFIESSVIDVEKLDKIQLSIPKDNVNPFAIGY</sequence>
<proteinExistence type="predicted"/>
<feature type="domain" description="Reverse transcriptase" evidence="1">
    <location>
        <begin position="63"/>
        <end position="330"/>
    </location>
</feature>
<dbReference type="Pfam" id="PF00078">
    <property type="entry name" value="RVT_1"/>
    <property type="match status" value="1"/>
</dbReference>
<protein>
    <recommendedName>
        <fullName evidence="1">Reverse transcriptase domain-containing protein</fullName>
    </recommendedName>
</protein>
<dbReference type="EMBL" id="QOCV01000004">
    <property type="protein sequence ID" value="RHW54835.1"/>
    <property type="molecule type" value="Genomic_DNA"/>
</dbReference>
<dbReference type="PROSITE" id="PS50878">
    <property type="entry name" value="RT_POL"/>
    <property type="match status" value="1"/>
</dbReference>
<dbReference type="AlphaFoldDB" id="A0A396SRR0"/>
<reference evidence="2 3" key="1">
    <citation type="submission" date="2018-07" db="EMBL/GenBank/DDBJ databases">
        <title>Genome sequences of six Lactobacillus spp. isolated from bumble bee guts.</title>
        <authorList>
            <person name="Motta E.V.S."/>
            <person name="Moran N.A."/>
        </authorList>
    </citation>
    <scope>NUCLEOTIDE SEQUENCE [LARGE SCALE GENOMIC DNA]</scope>
    <source>
        <strain evidence="2 3">OCC3</strain>
    </source>
</reference>
<name>A0A396SRR0_9LACO</name>
<evidence type="ECO:0000313" key="3">
    <source>
        <dbReference type="Proteomes" id="UP000265862"/>
    </source>
</evidence>
<comment type="caution">
    <text evidence="2">The sequence shown here is derived from an EMBL/GenBank/DDBJ whole genome shotgun (WGS) entry which is preliminary data.</text>
</comment>
<evidence type="ECO:0000313" key="2">
    <source>
        <dbReference type="EMBL" id="RHW54835.1"/>
    </source>
</evidence>
<dbReference type="CDD" id="cd01646">
    <property type="entry name" value="RT_Bac_retron_I"/>
    <property type="match status" value="1"/>
</dbReference>
<organism evidence="2 3">
    <name type="scientific">Lactobacillus bombicola</name>
    <dbReference type="NCBI Taxonomy" id="1505723"/>
    <lineage>
        <taxon>Bacteria</taxon>
        <taxon>Bacillati</taxon>
        <taxon>Bacillota</taxon>
        <taxon>Bacilli</taxon>
        <taxon>Lactobacillales</taxon>
        <taxon>Lactobacillaceae</taxon>
        <taxon>Lactobacillus</taxon>
    </lineage>
</organism>
<dbReference type="InterPro" id="IPR000477">
    <property type="entry name" value="RT_dom"/>
</dbReference>
<accession>A0A396SRR0</accession>
<gene>
    <name evidence="2" type="ORF">DS835_01620</name>
</gene>
<evidence type="ECO:0000259" key="1">
    <source>
        <dbReference type="PROSITE" id="PS50878"/>
    </source>
</evidence>
<dbReference type="Proteomes" id="UP000265862">
    <property type="component" value="Unassembled WGS sequence"/>
</dbReference>